<feature type="domain" description="LRAT" evidence="5">
    <location>
        <begin position="9"/>
        <end position="110"/>
    </location>
</feature>
<evidence type="ECO:0000313" key="6">
    <source>
        <dbReference type="Ensembl" id="ENSHHUP00000087870.1"/>
    </source>
</evidence>
<protein>
    <recommendedName>
        <fullName evidence="5">LRAT domain-containing protein</fullName>
    </recommendedName>
</protein>
<dbReference type="InterPro" id="IPR051496">
    <property type="entry name" value="H-rev107_PLA/AT"/>
</dbReference>
<keyword evidence="3" id="KW-0378">Hydrolase</keyword>
<dbReference type="Gene3D" id="3.90.1720.10">
    <property type="entry name" value="endopeptidase domain like (from Nostoc punctiforme)"/>
    <property type="match status" value="1"/>
</dbReference>
<evidence type="ECO:0000256" key="3">
    <source>
        <dbReference type="ARBA" id="ARBA00022801"/>
    </source>
</evidence>
<dbReference type="Proteomes" id="UP000314982">
    <property type="component" value="Unassembled WGS sequence"/>
</dbReference>
<evidence type="ECO:0000259" key="5">
    <source>
        <dbReference type="PROSITE" id="PS51934"/>
    </source>
</evidence>
<keyword evidence="7" id="KW-1185">Reference proteome</keyword>
<reference evidence="7" key="1">
    <citation type="submission" date="2018-06" db="EMBL/GenBank/DDBJ databases">
        <title>Genome assembly of Danube salmon.</title>
        <authorList>
            <person name="Macqueen D.J."/>
            <person name="Gundappa M.K."/>
        </authorList>
    </citation>
    <scope>NUCLEOTIDE SEQUENCE [LARGE SCALE GENOMIC DNA]</scope>
</reference>
<evidence type="ECO:0000256" key="4">
    <source>
        <dbReference type="ARBA" id="ARBA00023098"/>
    </source>
</evidence>
<dbReference type="GO" id="GO:0008970">
    <property type="term" value="F:phospholipase A1 activity"/>
    <property type="evidence" value="ECO:0007669"/>
    <property type="project" value="TreeGrafter"/>
</dbReference>
<keyword evidence="2" id="KW-0808">Transferase</keyword>
<dbReference type="Ensembl" id="ENSHHUT00000090609.1">
    <property type="protein sequence ID" value="ENSHHUP00000087870.1"/>
    <property type="gene ID" value="ENSHHUG00000050815.1"/>
</dbReference>
<dbReference type="InterPro" id="IPR007053">
    <property type="entry name" value="LRAT_dom"/>
</dbReference>
<evidence type="ECO:0000313" key="7">
    <source>
        <dbReference type="Proteomes" id="UP000314982"/>
    </source>
</evidence>
<accession>A0A4W5RP83</accession>
<evidence type="ECO:0000256" key="1">
    <source>
        <dbReference type="ARBA" id="ARBA00007824"/>
    </source>
</evidence>
<dbReference type="PANTHER" id="PTHR13943">
    <property type="entry name" value="HRAS-LIKE SUPPRESSOR - RELATED"/>
    <property type="match status" value="1"/>
</dbReference>
<dbReference type="PROSITE" id="PS51934">
    <property type="entry name" value="LRAT"/>
    <property type="match status" value="1"/>
</dbReference>
<dbReference type="AlphaFoldDB" id="A0A4W5RP83"/>
<dbReference type="GO" id="GO:0070292">
    <property type="term" value="P:N-acylphosphatidylethanolamine metabolic process"/>
    <property type="evidence" value="ECO:0007669"/>
    <property type="project" value="TreeGrafter"/>
</dbReference>
<name>A0A4W5RP83_9TELE</name>
<reference evidence="6" key="3">
    <citation type="submission" date="2025-09" db="UniProtKB">
        <authorList>
            <consortium name="Ensembl"/>
        </authorList>
    </citation>
    <scope>IDENTIFICATION</scope>
</reference>
<keyword evidence="4" id="KW-0443">Lipid metabolism</keyword>
<dbReference type="GO" id="GO:0004623">
    <property type="term" value="F:phospholipase A2 activity"/>
    <property type="evidence" value="ECO:0007669"/>
    <property type="project" value="TreeGrafter"/>
</dbReference>
<sequence length="110" mass="12856">CFYCDIGGMIEINRGTYKYWAVYIGNEELIHVVTPGMIIVKLVSEQERSKKLEDVAASHVYKINNYLDDKYTPRNIAVIMKEVGHTIPYNIIGKNYKHFVTYLRYGKLEF</sequence>
<dbReference type="GeneTree" id="ENSGT00970000197087"/>
<reference evidence="6" key="2">
    <citation type="submission" date="2025-08" db="UniProtKB">
        <authorList>
            <consortium name="Ensembl"/>
        </authorList>
    </citation>
    <scope>IDENTIFICATION</scope>
</reference>
<evidence type="ECO:0000256" key="2">
    <source>
        <dbReference type="ARBA" id="ARBA00022679"/>
    </source>
</evidence>
<dbReference type="GO" id="GO:0005737">
    <property type="term" value="C:cytoplasm"/>
    <property type="evidence" value="ECO:0007669"/>
    <property type="project" value="TreeGrafter"/>
</dbReference>
<organism evidence="6 7">
    <name type="scientific">Hucho hucho</name>
    <name type="common">huchen</name>
    <dbReference type="NCBI Taxonomy" id="62062"/>
    <lineage>
        <taxon>Eukaryota</taxon>
        <taxon>Metazoa</taxon>
        <taxon>Chordata</taxon>
        <taxon>Craniata</taxon>
        <taxon>Vertebrata</taxon>
        <taxon>Euteleostomi</taxon>
        <taxon>Actinopterygii</taxon>
        <taxon>Neopterygii</taxon>
        <taxon>Teleostei</taxon>
        <taxon>Protacanthopterygii</taxon>
        <taxon>Salmoniformes</taxon>
        <taxon>Salmonidae</taxon>
        <taxon>Salmoninae</taxon>
        <taxon>Hucho</taxon>
    </lineage>
</organism>
<dbReference type="Pfam" id="PF04970">
    <property type="entry name" value="LRAT"/>
    <property type="match status" value="1"/>
</dbReference>
<dbReference type="GO" id="GO:0016410">
    <property type="term" value="F:N-acyltransferase activity"/>
    <property type="evidence" value="ECO:0007669"/>
    <property type="project" value="TreeGrafter"/>
</dbReference>
<comment type="similarity">
    <text evidence="1">Belongs to the H-rev107 family.</text>
</comment>
<dbReference type="PANTHER" id="PTHR13943:SF31">
    <property type="entry name" value="PHOSPHOLIPASE A AND ACYLTRANSFERASE 3"/>
    <property type="match status" value="1"/>
</dbReference>
<dbReference type="STRING" id="62062.ENSHHUP00000087870"/>
<proteinExistence type="inferred from homology"/>